<organism evidence="1 2">
    <name type="scientific">Mya arenaria</name>
    <name type="common">Soft-shell clam</name>
    <dbReference type="NCBI Taxonomy" id="6604"/>
    <lineage>
        <taxon>Eukaryota</taxon>
        <taxon>Metazoa</taxon>
        <taxon>Spiralia</taxon>
        <taxon>Lophotrochozoa</taxon>
        <taxon>Mollusca</taxon>
        <taxon>Bivalvia</taxon>
        <taxon>Autobranchia</taxon>
        <taxon>Heteroconchia</taxon>
        <taxon>Euheterodonta</taxon>
        <taxon>Imparidentia</taxon>
        <taxon>Neoheterodontei</taxon>
        <taxon>Myida</taxon>
        <taxon>Myoidea</taxon>
        <taxon>Myidae</taxon>
        <taxon>Mya</taxon>
    </lineage>
</organism>
<accession>A0ABY7DJG8</accession>
<proteinExistence type="predicted"/>
<sequence length="90" mass="9978">MALIVEEFGDTTRGTSLSISLNDICRRITSTIRHVCPKESRAGATNGSRGVKCRHKERFLVSRVSAKVALLGESRSGESSVSRRIAFRWK</sequence>
<name>A0ABY7DJG8_MYAAR</name>
<evidence type="ECO:0000313" key="2">
    <source>
        <dbReference type="Proteomes" id="UP001164746"/>
    </source>
</evidence>
<protein>
    <submittedName>
        <fullName evidence="1">Uncharacterized protein</fullName>
    </submittedName>
</protein>
<reference evidence="1" key="1">
    <citation type="submission" date="2022-11" db="EMBL/GenBank/DDBJ databases">
        <title>Centuries of genome instability and evolution in soft-shell clam transmissible cancer (bioRxiv).</title>
        <authorList>
            <person name="Hart S.F.M."/>
            <person name="Yonemitsu M.A."/>
            <person name="Giersch R.M."/>
            <person name="Beal B.F."/>
            <person name="Arriagada G."/>
            <person name="Davis B.W."/>
            <person name="Ostrander E.A."/>
            <person name="Goff S.P."/>
            <person name="Metzger M.J."/>
        </authorList>
    </citation>
    <scope>NUCLEOTIDE SEQUENCE</scope>
    <source>
        <strain evidence="1">MELC-2E11</strain>
        <tissue evidence="1">Siphon/mantle</tissue>
    </source>
</reference>
<keyword evidence="2" id="KW-1185">Reference proteome</keyword>
<dbReference type="EMBL" id="CP111013">
    <property type="protein sequence ID" value="WAQ96490.1"/>
    <property type="molecule type" value="Genomic_DNA"/>
</dbReference>
<gene>
    <name evidence="1" type="ORF">MAR_029180</name>
</gene>
<evidence type="ECO:0000313" key="1">
    <source>
        <dbReference type="EMBL" id="WAQ96490.1"/>
    </source>
</evidence>
<dbReference type="Proteomes" id="UP001164746">
    <property type="component" value="Chromosome 2"/>
</dbReference>